<dbReference type="InterPro" id="IPR009057">
    <property type="entry name" value="Homeodomain-like_sf"/>
</dbReference>
<keyword evidence="7" id="KW-1185">Reference proteome</keyword>
<keyword evidence="1" id="KW-0805">Transcription regulation</keyword>
<dbReference type="EMBL" id="VLLK01000001">
    <property type="protein sequence ID" value="TWJ09459.1"/>
    <property type="molecule type" value="Genomic_DNA"/>
</dbReference>
<keyword evidence="3" id="KW-0804">Transcription</keyword>
<dbReference type="GO" id="GO:0000976">
    <property type="term" value="F:transcription cis-regulatory region binding"/>
    <property type="evidence" value="ECO:0007669"/>
    <property type="project" value="TreeGrafter"/>
</dbReference>
<dbReference type="Proteomes" id="UP000320547">
    <property type="component" value="Unassembled WGS sequence"/>
</dbReference>
<evidence type="ECO:0000313" key="7">
    <source>
        <dbReference type="Proteomes" id="UP000320547"/>
    </source>
</evidence>
<dbReference type="Pfam" id="PF00440">
    <property type="entry name" value="TetR_N"/>
    <property type="match status" value="1"/>
</dbReference>
<dbReference type="GO" id="GO:0003700">
    <property type="term" value="F:DNA-binding transcription factor activity"/>
    <property type="evidence" value="ECO:0007669"/>
    <property type="project" value="TreeGrafter"/>
</dbReference>
<dbReference type="SUPFAM" id="SSF46689">
    <property type="entry name" value="Homeodomain-like"/>
    <property type="match status" value="1"/>
</dbReference>
<comment type="caution">
    <text evidence="6">The sequence shown here is derived from an EMBL/GenBank/DDBJ whole genome shotgun (WGS) entry which is preliminary data.</text>
</comment>
<organism evidence="6 7">
    <name type="scientific">Altererythrobacter ishigakiensis</name>
    <dbReference type="NCBI Taxonomy" id="476157"/>
    <lineage>
        <taxon>Bacteria</taxon>
        <taxon>Pseudomonadati</taxon>
        <taxon>Pseudomonadota</taxon>
        <taxon>Alphaproteobacteria</taxon>
        <taxon>Sphingomonadales</taxon>
        <taxon>Erythrobacteraceae</taxon>
        <taxon>Altererythrobacter</taxon>
    </lineage>
</organism>
<dbReference type="InterPro" id="IPR050109">
    <property type="entry name" value="HTH-type_TetR-like_transc_reg"/>
</dbReference>
<sequence length="216" mass="23694">MANIKTRTRATQQRTLDTRATIKAAGAELFATRGYRATGVRDIADLAGCNQALVSYHFKGKGGLYDEILADAVAEAERLAQEGDLSTSNYPERELVRILSRAIASQPHLAPMILREQMDPDRLLNPDTANTLRSFMSLTESVLDVLPLDAEARGWDPQIVHLSIVGPLIHFTVATRMREATVGKLDRPMSTPDLDTFTETLASMFSRALRSKAAGP</sequence>
<protein>
    <submittedName>
        <fullName evidence="6">TetR family transcriptional regulator</fullName>
    </submittedName>
</protein>
<gene>
    <name evidence="6" type="ORF">JN10_1094</name>
</gene>
<dbReference type="Gene3D" id="1.10.357.10">
    <property type="entry name" value="Tetracycline Repressor, domain 2"/>
    <property type="match status" value="1"/>
</dbReference>
<dbReference type="OrthoDB" id="2356263at2"/>
<evidence type="ECO:0000256" key="3">
    <source>
        <dbReference type="ARBA" id="ARBA00023163"/>
    </source>
</evidence>
<dbReference type="STRING" id="476157.GCA_001663155_02259"/>
<evidence type="ECO:0000256" key="4">
    <source>
        <dbReference type="PROSITE-ProRule" id="PRU00335"/>
    </source>
</evidence>
<dbReference type="PANTHER" id="PTHR30055">
    <property type="entry name" value="HTH-TYPE TRANSCRIPTIONAL REGULATOR RUTR"/>
    <property type="match status" value="1"/>
</dbReference>
<evidence type="ECO:0000256" key="1">
    <source>
        <dbReference type="ARBA" id="ARBA00023015"/>
    </source>
</evidence>
<dbReference type="RefSeq" id="WP_067601273.1">
    <property type="nucleotide sequence ID" value="NZ_CP015963.1"/>
</dbReference>
<dbReference type="PROSITE" id="PS50977">
    <property type="entry name" value="HTH_TETR_2"/>
    <property type="match status" value="1"/>
</dbReference>
<evidence type="ECO:0000259" key="5">
    <source>
        <dbReference type="PROSITE" id="PS50977"/>
    </source>
</evidence>
<evidence type="ECO:0000313" key="6">
    <source>
        <dbReference type="EMBL" id="TWJ09459.1"/>
    </source>
</evidence>
<keyword evidence="2 4" id="KW-0238">DNA-binding</keyword>
<feature type="DNA-binding region" description="H-T-H motif" evidence="4">
    <location>
        <begin position="39"/>
        <end position="58"/>
    </location>
</feature>
<accession>A0A562UV13</accession>
<evidence type="ECO:0000256" key="2">
    <source>
        <dbReference type="ARBA" id="ARBA00023125"/>
    </source>
</evidence>
<feature type="domain" description="HTH tetR-type" evidence="5">
    <location>
        <begin position="16"/>
        <end position="76"/>
    </location>
</feature>
<dbReference type="AlphaFoldDB" id="A0A562UV13"/>
<reference evidence="6 7" key="1">
    <citation type="submission" date="2019-07" db="EMBL/GenBank/DDBJ databases">
        <title>Genomic Encyclopedia of Archaeal and Bacterial Type Strains, Phase II (KMG-II): from individual species to whole genera.</title>
        <authorList>
            <person name="Goeker M."/>
        </authorList>
    </citation>
    <scope>NUCLEOTIDE SEQUENCE [LARGE SCALE GENOMIC DNA]</scope>
    <source>
        <strain evidence="6 7">ATCC BAA-2084</strain>
    </source>
</reference>
<dbReference type="PRINTS" id="PR00455">
    <property type="entry name" value="HTHTETR"/>
</dbReference>
<dbReference type="InterPro" id="IPR001647">
    <property type="entry name" value="HTH_TetR"/>
</dbReference>
<dbReference type="PANTHER" id="PTHR30055:SF234">
    <property type="entry name" value="HTH-TYPE TRANSCRIPTIONAL REGULATOR BETI"/>
    <property type="match status" value="1"/>
</dbReference>
<proteinExistence type="predicted"/>
<name>A0A562UV13_9SPHN</name>